<gene>
    <name evidence="3" type="ORF">EK21DRAFT_89915</name>
</gene>
<evidence type="ECO:0000256" key="2">
    <source>
        <dbReference type="SAM" id="SignalP"/>
    </source>
</evidence>
<keyword evidence="4" id="KW-1185">Reference proteome</keyword>
<feature type="compositionally biased region" description="Low complexity" evidence="1">
    <location>
        <begin position="33"/>
        <end position="42"/>
    </location>
</feature>
<reference evidence="3" key="1">
    <citation type="journal article" date="2020" name="Stud. Mycol.">
        <title>101 Dothideomycetes genomes: a test case for predicting lifestyles and emergence of pathogens.</title>
        <authorList>
            <person name="Haridas S."/>
            <person name="Albert R."/>
            <person name="Binder M."/>
            <person name="Bloem J."/>
            <person name="Labutti K."/>
            <person name="Salamov A."/>
            <person name="Andreopoulos B."/>
            <person name="Baker S."/>
            <person name="Barry K."/>
            <person name="Bills G."/>
            <person name="Bluhm B."/>
            <person name="Cannon C."/>
            <person name="Castanera R."/>
            <person name="Culley D."/>
            <person name="Daum C."/>
            <person name="Ezra D."/>
            <person name="Gonzalez J."/>
            <person name="Henrissat B."/>
            <person name="Kuo A."/>
            <person name="Liang C."/>
            <person name="Lipzen A."/>
            <person name="Lutzoni F."/>
            <person name="Magnuson J."/>
            <person name="Mondo S."/>
            <person name="Nolan M."/>
            <person name="Ohm R."/>
            <person name="Pangilinan J."/>
            <person name="Park H.-J."/>
            <person name="Ramirez L."/>
            <person name="Alfaro M."/>
            <person name="Sun H."/>
            <person name="Tritt A."/>
            <person name="Yoshinaga Y."/>
            <person name="Zwiers L.-H."/>
            <person name="Turgeon B."/>
            <person name="Goodwin S."/>
            <person name="Spatafora J."/>
            <person name="Crous P."/>
            <person name="Grigoriev I."/>
        </authorList>
    </citation>
    <scope>NUCLEOTIDE SEQUENCE</scope>
    <source>
        <strain evidence="3">CBS 110217</strain>
    </source>
</reference>
<feature type="signal peptide" evidence="2">
    <location>
        <begin position="1"/>
        <end position="17"/>
    </location>
</feature>
<feature type="chain" id="PRO_5040252056" evidence="2">
    <location>
        <begin position="18"/>
        <end position="161"/>
    </location>
</feature>
<protein>
    <submittedName>
        <fullName evidence="3">Uncharacterized protein</fullName>
    </submittedName>
</protein>
<feature type="region of interest" description="Disordered" evidence="1">
    <location>
        <begin position="32"/>
        <end position="72"/>
    </location>
</feature>
<dbReference type="Proteomes" id="UP000799777">
    <property type="component" value="Unassembled WGS sequence"/>
</dbReference>
<proteinExistence type="predicted"/>
<dbReference type="EMBL" id="ML978202">
    <property type="protein sequence ID" value="KAF2029336.1"/>
    <property type="molecule type" value="Genomic_DNA"/>
</dbReference>
<evidence type="ECO:0000313" key="4">
    <source>
        <dbReference type="Proteomes" id="UP000799777"/>
    </source>
</evidence>
<organism evidence="3 4">
    <name type="scientific">Setomelanomma holmii</name>
    <dbReference type="NCBI Taxonomy" id="210430"/>
    <lineage>
        <taxon>Eukaryota</taxon>
        <taxon>Fungi</taxon>
        <taxon>Dikarya</taxon>
        <taxon>Ascomycota</taxon>
        <taxon>Pezizomycotina</taxon>
        <taxon>Dothideomycetes</taxon>
        <taxon>Pleosporomycetidae</taxon>
        <taxon>Pleosporales</taxon>
        <taxon>Pleosporineae</taxon>
        <taxon>Phaeosphaeriaceae</taxon>
        <taxon>Setomelanomma</taxon>
    </lineage>
</organism>
<feature type="compositionally biased region" description="Polar residues" evidence="1">
    <location>
        <begin position="62"/>
        <end position="72"/>
    </location>
</feature>
<dbReference type="AlphaFoldDB" id="A0A9P4H6Y4"/>
<evidence type="ECO:0000256" key="1">
    <source>
        <dbReference type="SAM" id="MobiDB-lite"/>
    </source>
</evidence>
<name>A0A9P4H6Y4_9PLEO</name>
<evidence type="ECO:0000313" key="3">
    <source>
        <dbReference type="EMBL" id="KAF2029336.1"/>
    </source>
</evidence>
<comment type="caution">
    <text evidence="3">The sequence shown here is derived from an EMBL/GenBank/DDBJ whole genome shotgun (WGS) entry which is preliminary data.</text>
</comment>
<sequence length="161" mass="17261">MQFFLSLLLSAFMLISASVGCALRSSKTAQSRSTNNSAANASGQRSTSPTKTLARLHGASAPTRTQRKSTGAASTGTLCLASTVQAQCKPSSALIEEDENVIFEQSYNRSWKVQYAYDYLPELGDKCANLTQPAVTEVRNRTKEAKPSSAGIFWQNATDAA</sequence>
<keyword evidence="2" id="KW-0732">Signal</keyword>
<accession>A0A9P4H6Y4</accession>